<dbReference type="AlphaFoldDB" id="A0A166CAG4"/>
<reference evidence="2 3" key="1">
    <citation type="submission" date="2016-04" db="EMBL/GenBank/DDBJ databases">
        <title>Genome sequence of Methanobrevibacter curvatus DSM 11111.</title>
        <authorList>
            <person name="Poehlein A."/>
            <person name="Seedorf H."/>
            <person name="Daniel R."/>
        </authorList>
    </citation>
    <scope>NUCLEOTIDE SEQUENCE [LARGE SCALE GENOMIC DNA]</scope>
    <source>
        <strain evidence="2 3">DSM 11111</strain>
    </source>
</reference>
<comment type="caution">
    <text evidence="2">The sequence shown here is derived from an EMBL/GenBank/DDBJ whole genome shotgun (WGS) entry which is preliminary data.</text>
</comment>
<organism evidence="2 3">
    <name type="scientific">Methanobrevibacter curvatus</name>
    <dbReference type="NCBI Taxonomy" id="49547"/>
    <lineage>
        <taxon>Archaea</taxon>
        <taxon>Methanobacteriati</taxon>
        <taxon>Methanobacteriota</taxon>
        <taxon>Methanomada group</taxon>
        <taxon>Methanobacteria</taxon>
        <taxon>Methanobacteriales</taxon>
        <taxon>Methanobacteriaceae</taxon>
        <taxon>Methanobrevibacter</taxon>
    </lineage>
</organism>
<dbReference type="GO" id="GO:0005737">
    <property type="term" value="C:cytoplasm"/>
    <property type="evidence" value="ECO:0007669"/>
    <property type="project" value="TreeGrafter"/>
</dbReference>
<dbReference type="PANTHER" id="PTHR12746:SF2">
    <property type="entry name" value="60S RIBOSOMAL EXPORT PROTEIN NMD3"/>
    <property type="match status" value="1"/>
</dbReference>
<dbReference type="RefSeq" id="WP_067089835.1">
    <property type="nucleotide sequence ID" value="NZ_LWMV01000105.1"/>
</dbReference>
<accession>A0A166CAG4</accession>
<dbReference type="InterPro" id="IPR039768">
    <property type="entry name" value="Nmd3"/>
</dbReference>
<gene>
    <name evidence="2" type="ORF">MBCUR_05230</name>
</gene>
<evidence type="ECO:0000313" key="2">
    <source>
        <dbReference type="EMBL" id="KZX14299.1"/>
    </source>
</evidence>
<dbReference type="EMBL" id="LWMV01000105">
    <property type="protein sequence ID" value="KZX14299.1"/>
    <property type="molecule type" value="Genomic_DNA"/>
</dbReference>
<dbReference type="STRING" id="49547.MBCUR_05230"/>
<proteinExistence type="predicted"/>
<dbReference type="Pfam" id="PF04981">
    <property type="entry name" value="NMD3"/>
    <property type="match status" value="1"/>
</dbReference>
<name>A0A166CAG4_9EURY</name>
<dbReference type="OrthoDB" id="15051at2157"/>
<dbReference type="PANTHER" id="PTHR12746">
    <property type="entry name" value="NONSENSE-MEDIATED MRNA DECAY PROTEIN 3"/>
    <property type="match status" value="1"/>
</dbReference>
<dbReference type="GO" id="GO:0043023">
    <property type="term" value="F:ribosomal large subunit binding"/>
    <property type="evidence" value="ECO:0007669"/>
    <property type="project" value="InterPro"/>
</dbReference>
<feature type="domain" description="Nmd3 N-terminal" evidence="1">
    <location>
        <begin position="3"/>
        <end position="237"/>
    </location>
</feature>
<evidence type="ECO:0000259" key="1">
    <source>
        <dbReference type="Pfam" id="PF04981"/>
    </source>
</evidence>
<evidence type="ECO:0000313" key="3">
    <source>
        <dbReference type="Proteomes" id="UP000077245"/>
    </source>
</evidence>
<dbReference type="InterPro" id="IPR007064">
    <property type="entry name" value="Nmd3_N"/>
</dbReference>
<dbReference type="PATRIC" id="fig|49547.3.peg.548"/>
<keyword evidence="3" id="KW-1185">Reference proteome</keyword>
<protein>
    <submittedName>
        <fullName evidence="2">NMD3 family protein</fullName>
    </submittedName>
</protein>
<dbReference type="Proteomes" id="UP000077245">
    <property type="component" value="Unassembled WGS sequence"/>
</dbReference>
<sequence length="350" mass="39982">MFCPECGESEGELIEGICKKCFLKKFKIFNIPKEIRVTVCPHCNAKYSEGKWIDSNIDETEIIYRALEGAIEVDSIVENEEIILGIDQIRGTIAESVVEAKANVFGEEIDQIEKVDVRLINNPCPNCSKKNSGYYESVIQLRADKRDLTHDELKSADIIISKNLNSFFKKDKLAYLSQKDKLKEGIDYYIGSLKSAKKLSLAIKEELGGIIKESPRLISEDKSTGKGLYRVWISLRLPIFKRHDFIKYNNKIAQVQSFDGKKIMATDLNTNEKIAILWKNYDSIEFLKEKEEINNTTIISKSPTKLQILDPETYDVVDIDINKNINEKYDNCNIDEEISVVKINGILYTV</sequence>